<dbReference type="AlphaFoldDB" id="A0A4P7CVK5"/>
<dbReference type="Proteomes" id="UP000295727">
    <property type="component" value="Chromosome 2"/>
</dbReference>
<evidence type="ECO:0000313" key="1">
    <source>
        <dbReference type="EMBL" id="QBQ98756.1"/>
    </source>
</evidence>
<gene>
    <name evidence="1" type="ORF">E1956_15895</name>
</gene>
<organism evidence="1 2">
    <name type="scientific">Paraburkholderia pallida</name>
    <dbReference type="NCBI Taxonomy" id="2547399"/>
    <lineage>
        <taxon>Bacteria</taxon>
        <taxon>Pseudomonadati</taxon>
        <taxon>Pseudomonadota</taxon>
        <taxon>Betaproteobacteria</taxon>
        <taxon>Burkholderiales</taxon>
        <taxon>Burkholderiaceae</taxon>
        <taxon>Paraburkholderia</taxon>
    </lineage>
</organism>
<dbReference type="EMBL" id="CP038149">
    <property type="protein sequence ID" value="QBQ98756.1"/>
    <property type="molecule type" value="Genomic_DNA"/>
</dbReference>
<sequence>METVRMSLREVVERWLMPSHAVPFRVRPLRNVRGRCVRVEARTPCGDIAICFFRHDDGAWRVFPPLPRRLTMRVV</sequence>
<name>A0A4P7CVK5_9BURK</name>
<evidence type="ECO:0000313" key="2">
    <source>
        <dbReference type="Proteomes" id="UP000295727"/>
    </source>
</evidence>
<proteinExistence type="predicted"/>
<dbReference type="KEGG" id="ppai:E1956_15895"/>
<reference evidence="1 2" key="1">
    <citation type="submission" date="2019-03" db="EMBL/GenBank/DDBJ databases">
        <title>Paraburkholderia sp. 7MH5, isolated from subtropical forest soil.</title>
        <authorList>
            <person name="Gao Z.-H."/>
            <person name="Qiu L.-H."/>
        </authorList>
    </citation>
    <scope>NUCLEOTIDE SEQUENCE [LARGE SCALE GENOMIC DNA]</scope>
    <source>
        <strain evidence="1 2">7MH5</strain>
    </source>
</reference>
<keyword evidence="2" id="KW-1185">Reference proteome</keyword>
<dbReference type="OrthoDB" id="8926609at2"/>
<protein>
    <submittedName>
        <fullName evidence="1">Uncharacterized protein</fullName>
    </submittedName>
</protein>
<accession>A0A4P7CVK5</accession>